<dbReference type="GO" id="GO:0007165">
    <property type="term" value="P:signal transduction"/>
    <property type="evidence" value="ECO:0007669"/>
    <property type="project" value="UniProtKB-KW"/>
</dbReference>
<organism evidence="10 11">
    <name type="scientific">Methylobacterium terrae</name>
    <dbReference type="NCBI Taxonomy" id="2202827"/>
    <lineage>
        <taxon>Bacteria</taxon>
        <taxon>Pseudomonadati</taxon>
        <taxon>Pseudomonadota</taxon>
        <taxon>Alphaproteobacteria</taxon>
        <taxon>Hyphomicrobiales</taxon>
        <taxon>Methylobacteriaceae</taxon>
        <taxon>Methylobacterium</taxon>
    </lineage>
</organism>
<dbReference type="InterPro" id="IPR003660">
    <property type="entry name" value="HAMP_dom"/>
</dbReference>
<dbReference type="AlphaFoldDB" id="A0A2U8WUB5"/>
<evidence type="ECO:0000256" key="4">
    <source>
        <dbReference type="ARBA" id="ARBA00029447"/>
    </source>
</evidence>
<feature type="transmembrane region" description="Helical" evidence="6">
    <location>
        <begin position="327"/>
        <end position="351"/>
    </location>
</feature>
<proteinExistence type="inferred from homology"/>
<evidence type="ECO:0000256" key="6">
    <source>
        <dbReference type="SAM" id="Phobius"/>
    </source>
</evidence>
<dbReference type="PROSITE" id="PS50885">
    <property type="entry name" value="HAMP"/>
    <property type="match status" value="1"/>
</dbReference>
<keyword evidence="2" id="KW-1003">Cell membrane</keyword>
<comment type="similarity">
    <text evidence="4">Belongs to the methyl-accepting chemotaxis (MCP) protein family.</text>
</comment>
<dbReference type="InterPro" id="IPR000727">
    <property type="entry name" value="T_SNARE_dom"/>
</dbReference>
<evidence type="ECO:0000259" key="9">
    <source>
        <dbReference type="PROSITE" id="PS50885"/>
    </source>
</evidence>
<dbReference type="SMART" id="SM00283">
    <property type="entry name" value="MA"/>
    <property type="match status" value="1"/>
</dbReference>
<dbReference type="SUPFAM" id="SSF58104">
    <property type="entry name" value="Methyl-accepting chemotaxis protein (MCP) signaling domain"/>
    <property type="match status" value="1"/>
</dbReference>
<reference evidence="10 11" key="1">
    <citation type="submission" date="2018-05" db="EMBL/GenBank/DDBJ databases">
        <title>Complete Genome Sequence of Methylobacterium sp. 17Sr1-28.</title>
        <authorList>
            <person name="Srinivasan S."/>
        </authorList>
    </citation>
    <scope>NUCLEOTIDE SEQUENCE [LARGE SCALE GENOMIC DNA]</scope>
    <source>
        <strain evidence="10 11">17Sr1-28</strain>
    </source>
</reference>
<evidence type="ECO:0000256" key="1">
    <source>
        <dbReference type="ARBA" id="ARBA00004429"/>
    </source>
</evidence>
<dbReference type="PROSITE" id="PS50192">
    <property type="entry name" value="T_SNARE"/>
    <property type="match status" value="1"/>
</dbReference>
<dbReference type="OrthoDB" id="3289104at2"/>
<dbReference type="SMART" id="SM00304">
    <property type="entry name" value="HAMP"/>
    <property type="match status" value="1"/>
</dbReference>
<dbReference type="Gene3D" id="1.10.287.950">
    <property type="entry name" value="Methyl-accepting chemotaxis protein"/>
    <property type="match status" value="1"/>
</dbReference>
<dbReference type="InterPro" id="IPR004089">
    <property type="entry name" value="MCPsignal_dom"/>
</dbReference>
<keyword evidence="11" id="KW-1185">Reference proteome</keyword>
<keyword evidence="6" id="KW-0472">Membrane</keyword>
<protein>
    <submittedName>
        <fullName evidence="10">Methyl-accepting chemotaxis protein</fullName>
    </submittedName>
</protein>
<evidence type="ECO:0000256" key="5">
    <source>
        <dbReference type="PROSITE-ProRule" id="PRU00284"/>
    </source>
</evidence>
<evidence type="ECO:0000259" key="7">
    <source>
        <dbReference type="PROSITE" id="PS50111"/>
    </source>
</evidence>
<feature type="domain" description="T-SNARE coiled-coil homology" evidence="8">
    <location>
        <begin position="590"/>
        <end position="652"/>
    </location>
</feature>
<evidence type="ECO:0000256" key="3">
    <source>
        <dbReference type="ARBA" id="ARBA00023224"/>
    </source>
</evidence>
<dbReference type="Pfam" id="PF00015">
    <property type="entry name" value="MCPsignal"/>
    <property type="match status" value="1"/>
</dbReference>
<dbReference type="Proteomes" id="UP000245444">
    <property type="component" value="Chromosome"/>
</dbReference>
<gene>
    <name evidence="10" type="ORF">DK419_27760</name>
</gene>
<dbReference type="Gene3D" id="1.10.8.500">
    <property type="entry name" value="HAMP domain in histidine kinase"/>
    <property type="match status" value="1"/>
</dbReference>
<dbReference type="PROSITE" id="PS50111">
    <property type="entry name" value="CHEMOTAXIS_TRANSDUC_2"/>
    <property type="match status" value="1"/>
</dbReference>
<keyword evidence="2" id="KW-0997">Cell inner membrane</keyword>
<dbReference type="CDD" id="cd06225">
    <property type="entry name" value="HAMP"/>
    <property type="match status" value="1"/>
</dbReference>
<keyword evidence="6" id="KW-1133">Transmembrane helix</keyword>
<feature type="domain" description="HAMP" evidence="9">
    <location>
        <begin position="344"/>
        <end position="397"/>
    </location>
</feature>
<dbReference type="GO" id="GO:0005886">
    <property type="term" value="C:plasma membrane"/>
    <property type="evidence" value="ECO:0007669"/>
    <property type="project" value="UniProtKB-SubCell"/>
</dbReference>
<keyword evidence="6" id="KW-0812">Transmembrane</keyword>
<dbReference type="EMBL" id="CP029553">
    <property type="protein sequence ID" value="AWN49663.1"/>
    <property type="molecule type" value="Genomic_DNA"/>
</dbReference>
<evidence type="ECO:0000313" key="10">
    <source>
        <dbReference type="EMBL" id="AWN49663.1"/>
    </source>
</evidence>
<keyword evidence="3 5" id="KW-0807">Transducer</keyword>
<dbReference type="PANTHER" id="PTHR32089">
    <property type="entry name" value="METHYL-ACCEPTING CHEMOTAXIS PROTEIN MCPB"/>
    <property type="match status" value="1"/>
</dbReference>
<dbReference type="PANTHER" id="PTHR32089:SF112">
    <property type="entry name" value="LYSOZYME-LIKE PROTEIN-RELATED"/>
    <property type="match status" value="1"/>
</dbReference>
<feature type="domain" description="Methyl-accepting transducer" evidence="7">
    <location>
        <begin position="438"/>
        <end position="674"/>
    </location>
</feature>
<comment type="subcellular location">
    <subcellularLocation>
        <location evidence="1">Cell inner membrane</location>
        <topology evidence="1">Multi-pass membrane protein</topology>
    </subcellularLocation>
</comment>
<dbReference type="KEGG" id="mtea:DK419_27760"/>
<evidence type="ECO:0000313" key="11">
    <source>
        <dbReference type="Proteomes" id="UP000245444"/>
    </source>
</evidence>
<evidence type="ECO:0000256" key="2">
    <source>
        <dbReference type="ARBA" id="ARBA00022519"/>
    </source>
</evidence>
<evidence type="ECO:0000259" key="8">
    <source>
        <dbReference type="PROSITE" id="PS50192"/>
    </source>
</evidence>
<name>A0A2U8WUB5_9HYPH</name>
<accession>A0A2U8WUB5</accession>
<dbReference type="Pfam" id="PF00672">
    <property type="entry name" value="HAMP"/>
    <property type="match status" value="1"/>
</dbReference>
<sequence length="694" mass="71402">MSIRTRLIVILSAITVMFTLTTSRSLHGAHQQWTRSAQASRLAEADRLLTHALSQLRFERGSAVSGLVLDPAKLGANLTDLARRRTLSSDALSGALGILSSGADRDGIDVRPVSESYEAWTRIRTDLDAALAKPVAARAPDLVKRVNDGYAVLSAAVDALMRATETRLRIEDPSLSDLLRLREMSWAARVLAGNATLMVNDVLAQHRAMTAKEQFDFALTGRETLFAFKIARDIAGGLSGAAEVRAAVEKAWVGYFDGPFDARTRALMPALLDPALPRPTVVESRAQSTPALDTIAAVSLAAVGHLEAVAGASAAEARTELAVQAGLLVLVLVLGLGGMAWVAVGVIRPLATMTGVMRRLAGGDTASAIPHDGRRDEIGAMASALAVFRDGMIRTRRLEEETALARASAEEQRKTGMRQMADGFEQAVGGIVGMVSAAASELQATAESMSATAGATATQSTGAAAAADRAAANVGTVAVAAEELGSSIAEIARQVTDSSGLSQAAVAEANATAGLVQDLAQAASRIGDVVALISSIAAQTNLLALNATIEAARAGAAGRGFAVVAAEVKALAGQTAKATEDITRQIGQIQGSTDQAVAAIGGIGTRIREIAGVAAAVAATVEQQGAATQEIVRNVTHAATGTSEVTRNVASVADAAEETGAAASQVLASASELSRQSEHLNAEVQRFLAGVRAA</sequence>